<dbReference type="Gene3D" id="1.25.10.10">
    <property type="entry name" value="Leucine-rich Repeat Variant"/>
    <property type="match status" value="1"/>
</dbReference>
<reference evidence="2" key="1">
    <citation type="submission" date="2011-08" db="EMBL/GenBank/DDBJ databases">
        <title>The draft genome of Latimeria chalumnae.</title>
        <authorList>
            <person name="Di Palma F."/>
            <person name="Alfoldi J."/>
            <person name="Johnson J."/>
            <person name="Berlin A."/>
            <person name="Gnerre S."/>
            <person name="Jaffe D."/>
            <person name="MacCallum I."/>
            <person name="Young S."/>
            <person name="Walker B.J."/>
            <person name="Lander E."/>
            <person name="Lindblad-Toh K."/>
        </authorList>
    </citation>
    <scope>NUCLEOTIDE SEQUENCE [LARGE SCALE GENOMIC DNA]</scope>
    <source>
        <strain evidence="2">Wild caught</strain>
    </source>
</reference>
<gene>
    <name evidence="1" type="primary">ARMH1</name>
</gene>
<dbReference type="InterPro" id="IPR016024">
    <property type="entry name" value="ARM-type_fold"/>
</dbReference>
<dbReference type="AlphaFoldDB" id="H3AGX6"/>
<protein>
    <submittedName>
        <fullName evidence="1">Armadillo like helical domain containing 1</fullName>
    </submittedName>
</protein>
<reference evidence="1" key="2">
    <citation type="submission" date="2025-08" db="UniProtKB">
        <authorList>
            <consortium name="Ensembl"/>
        </authorList>
    </citation>
    <scope>IDENTIFICATION</scope>
</reference>
<dbReference type="Ensembl" id="ENSLACT00000008966.1">
    <property type="protein sequence ID" value="ENSLACP00000008897.1"/>
    <property type="gene ID" value="ENSLACG00000007859.1"/>
</dbReference>
<dbReference type="PANTHER" id="PTHR34258">
    <property type="entry name" value="ARMADILLO-LIKE HELICAL DOMAIN CONTAINING PROTEIN 1"/>
    <property type="match status" value="1"/>
</dbReference>
<evidence type="ECO:0000313" key="2">
    <source>
        <dbReference type="Proteomes" id="UP000008672"/>
    </source>
</evidence>
<evidence type="ECO:0000313" key="1">
    <source>
        <dbReference type="Ensembl" id="ENSLACP00000008897.1"/>
    </source>
</evidence>
<name>H3AGX6_LATCH</name>
<proteinExistence type="predicted"/>
<dbReference type="FunCoup" id="H3AGX6">
    <property type="interactions" value="89"/>
</dbReference>
<organism evidence="1 2">
    <name type="scientific">Latimeria chalumnae</name>
    <name type="common">Coelacanth</name>
    <dbReference type="NCBI Taxonomy" id="7897"/>
    <lineage>
        <taxon>Eukaryota</taxon>
        <taxon>Metazoa</taxon>
        <taxon>Chordata</taxon>
        <taxon>Craniata</taxon>
        <taxon>Vertebrata</taxon>
        <taxon>Euteleostomi</taxon>
        <taxon>Coelacanthiformes</taxon>
        <taxon>Coelacanthidae</taxon>
        <taxon>Latimeria</taxon>
    </lineage>
</organism>
<dbReference type="Bgee" id="ENSLACG00000007859">
    <property type="expression patterns" value="Expressed in mesonephros and 6 other cell types or tissues"/>
</dbReference>
<dbReference type="EMBL" id="AFYH01169908">
    <property type="status" value="NOT_ANNOTATED_CDS"/>
    <property type="molecule type" value="Genomic_DNA"/>
</dbReference>
<dbReference type="eggNOG" id="ENOG502QQAX">
    <property type="taxonomic scope" value="Eukaryota"/>
</dbReference>
<dbReference type="EMBL" id="AFYH01169909">
    <property type="status" value="NOT_ANNOTATED_CDS"/>
    <property type="molecule type" value="Genomic_DNA"/>
</dbReference>
<reference evidence="1" key="3">
    <citation type="submission" date="2025-09" db="UniProtKB">
        <authorList>
            <consortium name="Ensembl"/>
        </authorList>
    </citation>
    <scope>IDENTIFICATION</scope>
</reference>
<dbReference type="InterPro" id="IPR011989">
    <property type="entry name" value="ARM-like"/>
</dbReference>
<dbReference type="EMBL" id="AFYH01169913">
    <property type="status" value="NOT_ANNOTATED_CDS"/>
    <property type="molecule type" value="Genomic_DNA"/>
</dbReference>
<dbReference type="OMA" id="ETICECY"/>
<dbReference type="Pfam" id="PF17741">
    <property type="entry name" value="DUF5578"/>
    <property type="match status" value="1"/>
</dbReference>
<dbReference type="InParanoid" id="H3AGX6"/>
<dbReference type="GeneTree" id="ENSGT00390000001593"/>
<accession>H3AGX6</accession>
<dbReference type="SUPFAM" id="SSF48371">
    <property type="entry name" value="ARM repeat"/>
    <property type="match status" value="1"/>
</dbReference>
<dbReference type="EMBL" id="AFYH01169911">
    <property type="status" value="NOT_ANNOTATED_CDS"/>
    <property type="molecule type" value="Genomic_DNA"/>
</dbReference>
<dbReference type="Proteomes" id="UP000008672">
    <property type="component" value="Unassembled WGS sequence"/>
</dbReference>
<dbReference type="PANTHER" id="PTHR34258:SF1">
    <property type="entry name" value="ARMADILLO-LIKE HELICAL DOMAIN CONTAINING PROTEIN 1"/>
    <property type="match status" value="1"/>
</dbReference>
<dbReference type="EMBL" id="AFYH01169915">
    <property type="status" value="NOT_ANNOTATED_CDS"/>
    <property type="molecule type" value="Genomic_DNA"/>
</dbReference>
<dbReference type="EMBL" id="AFYH01169912">
    <property type="status" value="NOT_ANNOTATED_CDS"/>
    <property type="molecule type" value="Genomic_DNA"/>
</dbReference>
<dbReference type="EMBL" id="AFYH01169910">
    <property type="status" value="NOT_ANNOTATED_CDS"/>
    <property type="molecule type" value="Genomic_DNA"/>
</dbReference>
<dbReference type="EMBL" id="AFYH01169914">
    <property type="status" value="NOT_ANNOTATED_CDS"/>
    <property type="molecule type" value="Genomic_DNA"/>
</dbReference>
<dbReference type="InterPro" id="IPR041090">
    <property type="entry name" value="DUF5578"/>
</dbReference>
<keyword evidence="2" id="KW-1185">Reference proteome</keyword>
<sequence>MLSIKEQEAVNRVMSFLQQWDHATKVQRTRILEDFINNSRGKNGPELEQDFAQVASLFLARLTAWLRLTYPHRLLLYKLYYKYYININFAHSHRYLIEFLEIGGVLTLLEILGLKQLKEEDKAEAIKLIQTVANAGRKYKELICESYEKLNHGKKLPLTHSSVTTSSVQKFIWGNVFNNPDLVTMKYMSFLARSGLITVKRYHMSSSVEMTSLRIPAAPPTSVSSCIESLAKADSDLFFKAIELIKDLMHHEVRAALLEGLAGLLKPSQDATKQLPKILLGPRMSQLVECFPVFVQQAAATKAIGVLVRESSEIAEELIQLGAIPRLMRVMGNLCHADSQRLASLTLEQFVRMFPVVEEQVRMAMGETLFQLFMEKPEDLYMKMDSIQVEILLSNQVTIPRGKEDSD</sequence>